<sequence>MTTAVSMIKVHGLSDEQRQLLSGAKIGDMVLFEKQYAPVTEDDAESESESESEEEDAGDDEEQGEQDEGAEDSGEAEDEAAISVQGSVNDGEGNDQQDGEDGETDTEPTSEEEEEDAVNTTCLYLVINLVCEDGAVTDIALVKLQYHASIDIEHAFQIYGTEVHHDTAEDCTHLDGSECEALTFMNQLGEDNGLESFTLRLNPDGDFVRTAVLRAGLCPAGCGGGWLTSLDKLQEYIHPDVFVSAATVPHQPVCPICIGLDLLKEQQTLRILLESHQVDFGDIVEFMGRLNIRRKHVGHRFYQFDEREWAMHFDDMISEASDDDGNAGAAAAGGQWQQWDEAFDPNATVNVRYRPASDAAIAALQRLAYEDVAKPVSGGEKAAACVVCMNDYEAETVVAVLPTCGHFSCDGPCTEQWLKQFSNCPTCRKTFATEESEDVKGDSALRGNAEDGATTAGFDGAGQEVEGFAGGAGVAGTVDSAVQDDVDVVMSDT</sequence>
<organism evidence="4 5">
    <name type="scientific">Oleoguttula mirabilis</name>
    <dbReference type="NCBI Taxonomy" id="1507867"/>
    <lineage>
        <taxon>Eukaryota</taxon>
        <taxon>Fungi</taxon>
        <taxon>Dikarya</taxon>
        <taxon>Ascomycota</taxon>
        <taxon>Pezizomycotina</taxon>
        <taxon>Dothideomycetes</taxon>
        <taxon>Dothideomycetidae</taxon>
        <taxon>Mycosphaerellales</taxon>
        <taxon>Teratosphaeriaceae</taxon>
        <taxon>Oleoguttula</taxon>
    </lineage>
</organism>
<evidence type="ECO:0000256" key="1">
    <source>
        <dbReference type="PROSITE-ProRule" id="PRU00175"/>
    </source>
</evidence>
<name>A0AAV9J8E6_9PEZI</name>
<evidence type="ECO:0000259" key="3">
    <source>
        <dbReference type="PROSITE" id="PS50089"/>
    </source>
</evidence>
<evidence type="ECO:0000256" key="2">
    <source>
        <dbReference type="SAM" id="MobiDB-lite"/>
    </source>
</evidence>
<dbReference type="GO" id="GO:0008270">
    <property type="term" value="F:zinc ion binding"/>
    <property type="evidence" value="ECO:0007669"/>
    <property type="project" value="UniProtKB-KW"/>
</dbReference>
<protein>
    <recommendedName>
        <fullName evidence="3">RING-type domain-containing protein</fullName>
    </recommendedName>
</protein>
<evidence type="ECO:0000313" key="4">
    <source>
        <dbReference type="EMBL" id="KAK4541362.1"/>
    </source>
</evidence>
<feature type="compositionally biased region" description="Low complexity" evidence="2">
    <location>
        <begin position="450"/>
        <end position="462"/>
    </location>
</feature>
<feature type="region of interest" description="Disordered" evidence="2">
    <location>
        <begin position="35"/>
        <end position="118"/>
    </location>
</feature>
<comment type="caution">
    <text evidence="4">The sequence shown here is derived from an EMBL/GenBank/DDBJ whole genome shotgun (WGS) entry which is preliminary data.</text>
</comment>
<accession>A0AAV9J8E6</accession>
<feature type="domain" description="RING-type" evidence="3">
    <location>
        <begin position="385"/>
        <end position="428"/>
    </location>
</feature>
<dbReference type="PROSITE" id="PS50089">
    <property type="entry name" value="ZF_RING_2"/>
    <property type="match status" value="1"/>
</dbReference>
<keyword evidence="1" id="KW-0479">Metal-binding</keyword>
<dbReference type="PANTHER" id="PTHR46719:SF7">
    <property type="entry name" value="RING-H2 FINGER PROTEIN ATL71-RELATED"/>
    <property type="match status" value="1"/>
</dbReference>
<evidence type="ECO:0000313" key="5">
    <source>
        <dbReference type="Proteomes" id="UP001324427"/>
    </source>
</evidence>
<keyword evidence="5" id="KW-1185">Reference proteome</keyword>
<keyword evidence="1" id="KW-0862">Zinc</keyword>
<dbReference type="PANTHER" id="PTHR46719">
    <property type="entry name" value="TRANSCRIPTION FACTOR C2H2 FAMILY-RELATED"/>
    <property type="match status" value="1"/>
</dbReference>
<dbReference type="SUPFAM" id="SSF57850">
    <property type="entry name" value="RING/U-box"/>
    <property type="match status" value="1"/>
</dbReference>
<feature type="region of interest" description="Disordered" evidence="2">
    <location>
        <begin position="438"/>
        <end position="462"/>
    </location>
</feature>
<feature type="compositionally biased region" description="Acidic residues" evidence="2">
    <location>
        <begin position="92"/>
        <end position="117"/>
    </location>
</feature>
<proteinExistence type="predicted"/>
<dbReference type="EMBL" id="JAVFHQ010000054">
    <property type="protein sequence ID" value="KAK4541362.1"/>
    <property type="molecule type" value="Genomic_DNA"/>
</dbReference>
<dbReference type="InterPro" id="IPR045899">
    <property type="entry name" value="ATL71-like"/>
</dbReference>
<dbReference type="InterPro" id="IPR013083">
    <property type="entry name" value="Znf_RING/FYVE/PHD"/>
</dbReference>
<dbReference type="AlphaFoldDB" id="A0AAV9J8E6"/>
<dbReference type="InterPro" id="IPR001841">
    <property type="entry name" value="Znf_RING"/>
</dbReference>
<dbReference type="Gene3D" id="3.30.40.10">
    <property type="entry name" value="Zinc/RING finger domain, C3HC4 (zinc finger)"/>
    <property type="match status" value="1"/>
</dbReference>
<keyword evidence="1" id="KW-0863">Zinc-finger</keyword>
<dbReference type="Pfam" id="PF13639">
    <property type="entry name" value="zf-RING_2"/>
    <property type="match status" value="1"/>
</dbReference>
<gene>
    <name evidence="4" type="ORF">LTR36_008120</name>
</gene>
<feature type="compositionally biased region" description="Acidic residues" evidence="2">
    <location>
        <begin position="40"/>
        <end position="80"/>
    </location>
</feature>
<reference evidence="4 5" key="1">
    <citation type="submission" date="2021-11" db="EMBL/GenBank/DDBJ databases">
        <title>Black yeast isolated from Biological Soil Crust.</title>
        <authorList>
            <person name="Kurbessoian T."/>
        </authorList>
    </citation>
    <scope>NUCLEOTIDE SEQUENCE [LARGE SCALE GENOMIC DNA]</scope>
    <source>
        <strain evidence="4 5">CCFEE 5522</strain>
    </source>
</reference>
<dbReference type="Proteomes" id="UP001324427">
    <property type="component" value="Unassembled WGS sequence"/>
</dbReference>